<dbReference type="eggNOG" id="ENOG50330ME">
    <property type="taxonomic scope" value="Bacteria"/>
</dbReference>
<proteinExistence type="predicted"/>
<protein>
    <submittedName>
        <fullName evidence="2">Uncharacterized protein</fullName>
    </submittedName>
</protein>
<gene>
    <name evidence="2" type="ORF">N783_09555</name>
</gene>
<dbReference type="AlphaFoldDB" id="A0A0A5G8Z5"/>
<dbReference type="Proteomes" id="UP000030403">
    <property type="component" value="Unassembled WGS sequence"/>
</dbReference>
<organism evidence="2 3">
    <name type="scientific">Pontibacillus marinus BH030004 = DSM 16465</name>
    <dbReference type="NCBI Taxonomy" id="1385511"/>
    <lineage>
        <taxon>Bacteria</taxon>
        <taxon>Bacillati</taxon>
        <taxon>Bacillota</taxon>
        <taxon>Bacilli</taxon>
        <taxon>Bacillales</taxon>
        <taxon>Bacillaceae</taxon>
        <taxon>Pontibacillus</taxon>
    </lineage>
</organism>
<keyword evidence="3" id="KW-1185">Reference proteome</keyword>
<evidence type="ECO:0000313" key="3">
    <source>
        <dbReference type="Proteomes" id="UP000030403"/>
    </source>
</evidence>
<dbReference type="RefSeq" id="WP_027446110.1">
    <property type="nucleotide sequence ID" value="NZ_AULJ01000020.1"/>
</dbReference>
<name>A0A0A5G8Z5_9BACI</name>
<evidence type="ECO:0000313" key="2">
    <source>
        <dbReference type="EMBL" id="KGX87653.1"/>
    </source>
</evidence>
<accession>A0A0A5G8Z5</accession>
<reference evidence="2 3" key="1">
    <citation type="submission" date="2013-08" db="EMBL/GenBank/DDBJ databases">
        <authorList>
            <person name="Huang J."/>
            <person name="Wang G."/>
        </authorList>
    </citation>
    <scope>NUCLEOTIDE SEQUENCE [LARGE SCALE GENOMIC DNA]</scope>
    <source>
        <strain evidence="2 3">BH030004</strain>
    </source>
</reference>
<comment type="caution">
    <text evidence="2">The sequence shown here is derived from an EMBL/GenBank/DDBJ whole genome shotgun (WGS) entry which is preliminary data.</text>
</comment>
<dbReference type="OrthoDB" id="2761436at2"/>
<feature type="region of interest" description="Disordered" evidence="1">
    <location>
        <begin position="33"/>
        <end position="54"/>
    </location>
</feature>
<dbReference type="STRING" id="1385511.GCA_000425225_02107"/>
<dbReference type="EMBL" id="AVPF01000023">
    <property type="protein sequence ID" value="KGX87653.1"/>
    <property type="molecule type" value="Genomic_DNA"/>
</dbReference>
<evidence type="ECO:0000256" key="1">
    <source>
        <dbReference type="SAM" id="MobiDB-lite"/>
    </source>
</evidence>
<sequence length="183" mass="20822">MNKIVGIAVCAVLIILILTFNLLEHSVLQTTEEPTQETEVSLHSPKSNKNKSTEEKEIYLSKEVGFDFEKSGKPFKVLKNDLLQVLRGTKEDTIFSEKTAGMLNGVSIKEDGTAIIDFKDFRDTIPSPSSAEKRKISKELHSVVFNYPEVSKVYYQFNGSASAWWSWLEAYPEPITREDWIEK</sequence>